<dbReference type="PRINTS" id="PR00038">
    <property type="entry name" value="HTHLUXR"/>
</dbReference>
<dbReference type="InterPro" id="IPR003593">
    <property type="entry name" value="AAA+_ATPase"/>
</dbReference>
<accession>A0ABT4TQA0</accession>
<dbReference type="Gene3D" id="1.25.40.10">
    <property type="entry name" value="Tetratricopeptide repeat domain"/>
    <property type="match status" value="1"/>
</dbReference>
<evidence type="ECO:0000313" key="4">
    <source>
        <dbReference type="EMBL" id="MDA2806863.1"/>
    </source>
</evidence>
<proteinExistence type="predicted"/>
<dbReference type="InterPro" id="IPR000792">
    <property type="entry name" value="Tscrpt_reg_LuxR_C"/>
</dbReference>
<dbReference type="Proteomes" id="UP001165685">
    <property type="component" value="Unassembled WGS sequence"/>
</dbReference>
<dbReference type="SUPFAM" id="SSF48452">
    <property type="entry name" value="TPR-like"/>
    <property type="match status" value="1"/>
</dbReference>
<name>A0ABT4TQA0_9ACTN</name>
<dbReference type="PROSITE" id="PS00622">
    <property type="entry name" value="HTH_LUXR_1"/>
    <property type="match status" value="1"/>
</dbReference>
<dbReference type="PANTHER" id="PTHR16305:SF35">
    <property type="entry name" value="TRANSCRIPTIONAL ACTIVATOR DOMAIN"/>
    <property type="match status" value="1"/>
</dbReference>
<dbReference type="SUPFAM" id="SSF52540">
    <property type="entry name" value="P-loop containing nucleoside triphosphate hydrolases"/>
    <property type="match status" value="1"/>
</dbReference>
<sequence>MRTETPETCARAFEEMLQGDQCDRGGGLVVYGGPGSGKTTLMRRFLELAEEAGAPFLSATGFHAERGLPYSILEQFACSPGISPDARRSLVRLIETGAPPVHGGDVPAPLLRDLADALRGLARDTPLVVAVDDAHHADPASWQCLLHLARRARCTGIITVLTCVGTRREGIADGRPELPDTPGRRTVELAALTGSGVRRLVEERLGTVSAGWSAYLHGISGGNRALVQALLCDASGLRGAPAHGADAPEAADGTGKVLAVAYLGLLRRHPPLLECARALAVLGEHATPELAARLSEGGAAATGRQVRTLDRAGLLDGAGFRHPAARSAVLESLDRAERSRLHRRCAELLAEEGAPAEAVAPHLVAADERPTPAQVVLLRTAAERLIRDGRTEEAVRCLRLAERADLDERQRCAVVLERAAAQWHINPAMACPGTDHLLAGMRSGLLDGRELNLLLTWLLLFGREEAHEVAVRIAGTAAATPDGRERIQAARLLFALIHTDPPEELGAPGAPGEALPGIAATMAAWTERVLGLPVDPADLPAGPAGADGAPHRDGPATAPVPLMGPEQERHQECITACLVGTALVDYGAFPLAERLGEELMARYPAASFPASHAAAASLRAGAALARGDLRRAAELADTALELLPDEGWGVFLSAPLGTAVVAHTLLGRPETAARYLERPVPDMLFRTRLGSTYLLARGHHYLATGRPNAALGDFTACETALEPGMDGLYRVARWRTSAAEAYLAMGRRREARKLAEEELARLDGGPARGRALRIMAAVGDPARRERYLEEAVSVLRDCRARLDLAYALVGLGRVRMENGAHQEARPLLQEARWLADVCGASYERLTAGAGWEAQAAVPEPRTADPAALGTGPAAAASHVRPALSEAEWRVAVLAAEGRSNRQIAKRFYITVSTVEQHLTRVYRKLSVEGRSELARLLGPFIRLEERPSG</sequence>
<keyword evidence="2" id="KW-0067">ATP-binding</keyword>
<dbReference type="Gene3D" id="3.40.50.300">
    <property type="entry name" value="P-loop containing nucleotide triphosphate hydrolases"/>
    <property type="match status" value="1"/>
</dbReference>
<dbReference type="InterPro" id="IPR011990">
    <property type="entry name" value="TPR-like_helical_dom_sf"/>
</dbReference>
<evidence type="ECO:0000259" key="3">
    <source>
        <dbReference type="PROSITE" id="PS00622"/>
    </source>
</evidence>
<reference evidence="4" key="1">
    <citation type="submission" date="2023-01" db="EMBL/GenBank/DDBJ databases">
        <title>Draft genome sequence of Nocardiopsis sp. LSu2-4 isolated from halophytes.</title>
        <authorList>
            <person name="Duangmal K."/>
            <person name="Chantavorakit T."/>
        </authorList>
    </citation>
    <scope>NUCLEOTIDE SEQUENCE</scope>
    <source>
        <strain evidence="4">LSu2-4</strain>
    </source>
</reference>
<dbReference type="InterPro" id="IPR041664">
    <property type="entry name" value="AAA_16"/>
</dbReference>
<dbReference type="InterPro" id="IPR036388">
    <property type="entry name" value="WH-like_DNA-bd_sf"/>
</dbReference>
<organism evidence="4 5">
    <name type="scientific">Nocardiopsis suaedae</name>
    <dbReference type="NCBI Taxonomy" id="3018444"/>
    <lineage>
        <taxon>Bacteria</taxon>
        <taxon>Bacillati</taxon>
        <taxon>Actinomycetota</taxon>
        <taxon>Actinomycetes</taxon>
        <taxon>Streptosporangiales</taxon>
        <taxon>Nocardiopsidaceae</taxon>
        <taxon>Nocardiopsis</taxon>
    </lineage>
</organism>
<protein>
    <submittedName>
        <fullName evidence="4">AAA family ATPase</fullName>
    </submittedName>
</protein>
<gene>
    <name evidence="4" type="ORF">O4U47_20320</name>
</gene>
<dbReference type="Pfam" id="PF00196">
    <property type="entry name" value="GerE"/>
    <property type="match status" value="1"/>
</dbReference>
<dbReference type="Gene3D" id="1.10.10.10">
    <property type="entry name" value="Winged helix-like DNA-binding domain superfamily/Winged helix DNA-binding domain"/>
    <property type="match status" value="1"/>
</dbReference>
<feature type="domain" description="HTH luxR-type" evidence="3">
    <location>
        <begin position="897"/>
        <end position="924"/>
    </location>
</feature>
<dbReference type="SMART" id="SM00421">
    <property type="entry name" value="HTH_LUXR"/>
    <property type="match status" value="1"/>
</dbReference>
<comment type="caution">
    <text evidence="4">The sequence shown here is derived from an EMBL/GenBank/DDBJ whole genome shotgun (WGS) entry which is preliminary data.</text>
</comment>
<dbReference type="SMART" id="SM00382">
    <property type="entry name" value="AAA"/>
    <property type="match status" value="1"/>
</dbReference>
<dbReference type="CDD" id="cd06170">
    <property type="entry name" value="LuxR_C_like"/>
    <property type="match status" value="1"/>
</dbReference>
<keyword evidence="5" id="KW-1185">Reference proteome</keyword>
<dbReference type="InterPro" id="IPR016032">
    <property type="entry name" value="Sig_transdc_resp-reg_C-effctor"/>
</dbReference>
<keyword evidence="1" id="KW-0547">Nucleotide-binding</keyword>
<dbReference type="PANTHER" id="PTHR16305">
    <property type="entry name" value="TESTICULAR SOLUBLE ADENYLYL CYCLASE"/>
    <property type="match status" value="1"/>
</dbReference>
<evidence type="ECO:0000256" key="1">
    <source>
        <dbReference type="ARBA" id="ARBA00022741"/>
    </source>
</evidence>
<dbReference type="EMBL" id="JAQFWP010000042">
    <property type="protein sequence ID" value="MDA2806863.1"/>
    <property type="molecule type" value="Genomic_DNA"/>
</dbReference>
<evidence type="ECO:0000313" key="5">
    <source>
        <dbReference type="Proteomes" id="UP001165685"/>
    </source>
</evidence>
<dbReference type="InterPro" id="IPR027417">
    <property type="entry name" value="P-loop_NTPase"/>
</dbReference>
<evidence type="ECO:0000256" key="2">
    <source>
        <dbReference type="ARBA" id="ARBA00022840"/>
    </source>
</evidence>
<dbReference type="SUPFAM" id="SSF46894">
    <property type="entry name" value="C-terminal effector domain of the bipartite response regulators"/>
    <property type="match status" value="1"/>
</dbReference>
<dbReference type="Pfam" id="PF13191">
    <property type="entry name" value="AAA_16"/>
    <property type="match status" value="1"/>
</dbReference>